<dbReference type="AlphaFoldDB" id="A0A5J6MVX5"/>
<evidence type="ECO:0000259" key="5">
    <source>
        <dbReference type="SMART" id="SM00729"/>
    </source>
</evidence>
<dbReference type="GO" id="GO:0046872">
    <property type="term" value="F:metal ion binding"/>
    <property type="evidence" value="ECO:0007669"/>
    <property type="project" value="UniProtKB-KW"/>
</dbReference>
<dbReference type="SFLD" id="SFLDG01084">
    <property type="entry name" value="Uncharacterised_Radical_SAM_Su"/>
    <property type="match status" value="1"/>
</dbReference>
<name>A0A5J6MVX5_9PROT</name>
<dbReference type="RefSeq" id="WP_151115100.1">
    <property type="nucleotide sequence ID" value="NZ_CP042582.1"/>
</dbReference>
<dbReference type="InterPro" id="IPR040086">
    <property type="entry name" value="MJ0683-like"/>
</dbReference>
<accession>A0A5J6MVX5</accession>
<evidence type="ECO:0000256" key="1">
    <source>
        <dbReference type="ARBA" id="ARBA00022723"/>
    </source>
</evidence>
<dbReference type="InterPro" id="IPR058240">
    <property type="entry name" value="rSAM_sf"/>
</dbReference>
<dbReference type="KEGG" id="hadh:FRZ61_08150"/>
<dbReference type="PANTHER" id="PTHR43432">
    <property type="entry name" value="SLR0285 PROTEIN"/>
    <property type="match status" value="1"/>
</dbReference>
<dbReference type="InterPro" id="IPR007197">
    <property type="entry name" value="rSAM"/>
</dbReference>
<feature type="region of interest" description="Disordered" evidence="4">
    <location>
        <begin position="1"/>
        <end position="68"/>
    </location>
</feature>
<reference evidence="6 7" key="1">
    <citation type="submission" date="2019-08" db="EMBL/GenBank/DDBJ databases">
        <title>Hyperibacter terrae gen. nov., sp. nov. and Hyperibacter viscosus sp. nov., two new members in the family Rhodospirillaceae isolated from the rhizosphere of Hypericum perforatum.</title>
        <authorList>
            <person name="Noviana Z."/>
        </authorList>
    </citation>
    <scope>NUCLEOTIDE SEQUENCE [LARGE SCALE GENOMIC DNA]</scope>
    <source>
        <strain evidence="6 7">R5959</strain>
    </source>
</reference>
<keyword evidence="1" id="KW-0479">Metal-binding</keyword>
<keyword evidence="3" id="KW-0411">Iron-sulfur</keyword>
<evidence type="ECO:0000256" key="2">
    <source>
        <dbReference type="ARBA" id="ARBA00023004"/>
    </source>
</evidence>
<dbReference type="EMBL" id="CP042582">
    <property type="protein sequence ID" value="QEX20895.1"/>
    <property type="molecule type" value="Genomic_DNA"/>
</dbReference>
<dbReference type="GO" id="GO:0051536">
    <property type="term" value="F:iron-sulfur cluster binding"/>
    <property type="evidence" value="ECO:0007669"/>
    <property type="project" value="UniProtKB-KW"/>
</dbReference>
<dbReference type="Proteomes" id="UP000325797">
    <property type="component" value="Chromosome"/>
</dbReference>
<feature type="compositionally biased region" description="Basic and acidic residues" evidence="4">
    <location>
        <begin position="32"/>
        <end position="42"/>
    </location>
</feature>
<evidence type="ECO:0000313" key="7">
    <source>
        <dbReference type="Proteomes" id="UP000325797"/>
    </source>
</evidence>
<evidence type="ECO:0000256" key="4">
    <source>
        <dbReference type="SAM" id="MobiDB-lite"/>
    </source>
</evidence>
<feature type="domain" description="Elp3/MiaA/NifB-like radical SAM core" evidence="5">
    <location>
        <begin position="82"/>
        <end position="309"/>
    </location>
</feature>
<dbReference type="Pfam" id="PF04055">
    <property type="entry name" value="Radical_SAM"/>
    <property type="match status" value="1"/>
</dbReference>
<dbReference type="OrthoDB" id="9785699at2"/>
<dbReference type="NCBIfam" id="NF033668">
    <property type="entry name" value="rSAM_PA0069"/>
    <property type="match status" value="1"/>
</dbReference>
<dbReference type="PANTHER" id="PTHR43432:SF3">
    <property type="entry name" value="SLR0285 PROTEIN"/>
    <property type="match status" value="1"/>
</dbReference>
<dbReference type="SMART" id="SM00729">
    <property type="entry name" value="Elp3"/>
    <property type="match status" value="1"/>
</dbReference>
<sequence>MRTEREAPDGPDPTVLAPQARKGRGAVSHRPGRYEPGERPLEDDGWDSVQKDEAEAPPLRTTVQPDKSKTVIAWNESPDVGFDRSINPYRGCEHGCIYCFARPTHAYLGLSPGLDFETRLFAKHDAAAILARELAKPGYKPAPIGIGTNTDPYQPIERELRITRQVLEVLDRFNHPVTIVTKSALILRDLDILSRMAQRELVQATVSVTTLDPDLARKLEPRAPTPPRRLATIEALAAAGIPTGVLAAPMIPALNDQEMEAILAAAAARGVVRAGYVLLRLPLEIADLFREWLQAHVPDRAEHVLSLMRDTRDGKLYRSGFGTRMRGTGPYAELLRQRYRIAMRKLGLAKRGGGAQGLRNDLFAVPQAERAQFELF</sequence>
<protein>
    <submittedName>
        <fullName evidence="6">Radical SAM protein</fullName>
    </submittedName>
</protein>
<dbReference type="SFLD" id="SFLDS00029">
    <property type="entry name" value="Radical_SAM"/>
    <property type="match status" value="1"/>
</dbReference>
<proteinExistence type="predicted"/>
<keyword evidence="2" id="KW-0408">Iron</keyword>
<organism evidence="6 7">
    <name type="scientific">Hypericibacter adhaerens</name>
    <dbReference type="NCBI Taxonomy" id="2602016"/>
    <lineage>
        <taxon>Bacteria</taxon>
        <taxon>Pseudomonadati</taxon>
        <taxon>Pseudomonadota</taxon>
        <taxon>Alphaproteobacteria</taxon>
        <taxon>Rhodospirillales</taxon>
        <taxon>Dongiaceae</taxon>
        <taxon>Hypericibacter</taxon>
    </lineage>
</organism>
<evidence type="ECO:0000313" key="6">
    <source>
        <dbReference type="EMBL" id="QEX20895.1"/>
    </source>
</evidence>
<dbReference type="InterPro" id="IPR006638">
    <property type="entry name" value="Elp3/MiaA/NifB-like_rSAM"/>
</dbReference>
<gene>
    <name evidence="6" type="ORF">FRZ61_08150</name>
</gene>
<dbReference type="SUPFAM" id="SSF102114">
    <property type="entry name" value="Radical SAM enzymes"/>
    <property type="match status" value="1"/>
</dbReference>
<dbReference type="GO" id="GO:0003824">
    <property type="term" value="F:catalytic activity"/>
    <property type="evidence" value="ECO:0007669"/>
    <property type="project" value="InterPro"/>
</dbReference>
<dbReference type="Gene3D" id="3.80.30.30">
    <property type="match status" value="1"/>
</dbReference>
<evidence type="ECO:0000256" key="3">
    <source>
        <dbReference type="ARBA" id="ARBA00023014"/>
    </source>
</evidence>
<dbReference type="CDD" id="cd01335">
    <property type="entry name" value="Radical_SAM"/>
    <property type="match status" value="1"/>
</dbReference>
<keyword evidence="7" id="KW-1185">Reference proteome</keyword>